<dbReference type="GeneID" id="78289100"/>
<dbReference type="OrthoDB" id="9762778at2"/>
<keyword evidence="5 7" id="KW-1133">Transmembrane helix</keyword>
<evidence type="ECO:0000256" key="2">
    <source>
        <dbReference type="ARBA" id="ARBA00022692"/>
    </source>
</evidence>
<accession>A0A1I0GQI9</accession>
<dbReference type="InterPro" id="IPR027417">
    <property type="entry name" value="P-loop_NTPase"/>
</dbReference>
<dbReference type="SUPFAM" id="SSF52540">
    <property type="entry name" value="P-loop containing nucleoside triphosphate hydrolases"/>
    <property type="match status" value="1"/>
</dbReference>
<evidence type="ECO:0000256" key="7">
    <source>
        <dbReference type="SAM" id="Phobius"/>
    </source>
</evidence>
<dbReference type="PROSITE" id="PS50893">
    <property type="entry name" value="ABC_TRANSPORTER_2"/>
    <property type="match status" value="1"/>
</dbReference>
<dbReference type="GO" id="GO:0140359">
    <property type="term" value="F:ABC-type transporter activity"/>
    <property type="evidence" value="ECO:0007669"/>
    <property type="project" value="InterPro"/>
</dbReference>
<dbReference type="AlphaFoldDB" id="A0A1I0GQI9"/>
<dbReference type="InterPro" id="IPR039421">
    <property type="entry name" value="Type_1_exporter"/>
</dbReference>
<dbReference type="GO" id="GO:0005886">
    <property type="term" value="C:plasma membrane"/>
    <property type="evidence" value="ECO:0007669"/>
    <property type="project" value="UniProtKB-SubCell"/>
</dbReference>
<dbReference type="InterPro" id="IPR036640">
    <property type="entry name" value="ABC1_TM_sf"/>
</dbReference>
<dbReference type="SMART" id="SM00382">
    <property type="entry name" value="AAA"/>
    <property type="match status" value="1"/>
</dbReference>
<feature type="transmembrane region" description="Helical" evidence="7">
    <location>
        <begin position="280"/>
        <end position="304"/>
    </location>
</feature>
<feature type="transmembrane region" description="Helical" evidence="7">
    <location>
        <begin position="21"/>
        <end position="45"/>
    </location>
</feature>
<dbReference type="GO" id="GO:0034040">
    <property type="term" value="F:ATPase-coupled lipid transmembrane transporter activity"/>
    <property type="evidence" value="ECO:0007669"/>
    <property type="project" value="TreeGrafter"/>
</dbReference>
<dbReference type="RefSeq" id="WP_092355545.1">
    <property type="nucleotide sequence ID" value="NZ_FOIN01000033.1"/>
</dbReference>
<keyword evidence="3" id="KW-0547">Nucleotide-binding</keyword>
<feature type="transmembrane region" description="Helical" evidence="7">
    <location>
        <begin position="131"/>
        <end position="153"/>
    </location>
</feature>
<dbReference type="PANTHER" id="PTHR24221:SF653">
    <property type="entry name" value="TRANSPORT ATP-BINDING PROTEIN CYDC"/>
    <property type="match status" value="1"/>
</dbReference>
<dbReference type="GO" id="GO:0005524">
    <property type="term" value="F:ATP binding"/>
    <property type="evidence" value="ECO:0007669"/>
    <property type="project" value="UniProtKB-KW"/>
</dbReference>
<evidence type="ECO:0000259" key="8">
    <source>
        <dbReference type="PROSITE" id="PS50893"/>
    </source>
</evidence>
<reference evidence="11" key="1">
    <citation type="submission" date="2016-10" db="EMBL/GenBank/DDBJ databases">
        <authorList>
            <person name="Varghese N."/>
            <person name="Submissions S."/>
        </authorList>
    </citation>
    <scope>NUCLEOTIDE SEQUENCE [LARGE SCALE GENOMIC DNA]</scope>
    <source>
        <strain evidence="11">DSM 1551</strain>
    </source>
</reference>
<keyword evidence="11" id="KW-1185">Reference proteome</keyword>
<evidence type="ECO:0000256" key="4">
    <source>
        <dbReference type="ARBA" id="ARBA00022840"/>
    </source>
</evidence>
<dbReference type="SUPFAM" id="SSF90123">
    <property type="entry name" value="ABC transporter transmembrane region"/>
    <property type="match status" value="1"/>
</dbReference>
<dbReference type="Pfam" id="PF00005">
    <property type="entry name" value="ABC_tran"/>
    <property type="match status" value="1"/>
</dbReference>
<comment type="subcellular location">
    <subcellularLocation>
        <location evidence="1">Cell membrane</location>
        <topology evidence="1">Multi-pass membrane protein</topology>
    </subcellularLocation>
</comment>
<keyword evidence="4 10" id="KW-0067">ATP-binding</keyword>
<protein>
    <submittedName>
        <fullName evidence="10">ATP-binding cassette, subfamily C</fullName>
    </submittedName>
</protein>
<dbReference type="Proteomes" id="UP000198558">
    <property type="component" value="Unassembled WGS sequence"/>
</dbReference>
<dbReference type="PANTHER" id="PTHR24221">
    <property type="entry name" value="ATP-BINDING CASSETTE SUB-FAMILY B"/>
    <property type="match status" value="1"/>
</dbReference>
<dbReference type="InterPro" id="IPR003439">
    <property type="entry name" value="ABC_transporter-like_ATP-bd"/>
</dbReference>
<gene>
    <name evidence="10" type="ORF">SAMN04489758_1335</name>
</gene>
<dbReference type="EMBL" id="FOIN01000033">
    <property type="protein sequence ID" value="SET72673.1"/>
    <property type="molecule type" value="Genomic_DNA"/>
</dbReference>
<dbReference type="InterPro" id="IPR017871">
    <property type="entry name" value="ABC_transporter-like_CS"/>
</dbReference>
<evidence type="ECO:0000256" key="5">
    <source>
        <dbReference type="ARBA" id="ARBA00022989"/>
    </source>
</evidence>
<sequence length="548" mass="61371">MKKRSNLKVVISLIALVKSMILIMLLAIFLGVIGYLAAIFLTIIAGEIVIKIINKETFTSLLYILIACGILRGFLRYGEQWCNHFIAFKLLAMIRDIVFGKLRKLAPAKLDGKDQGNLVTMITSDVELLEVFYAHTISPVIIALIVSIIMIIYLGQFHIALALLATAAYLFIGIFIPFVVGKVSGNKGLDYRNTYGKYTSYILESIHGLRIIDQFLCGDKRLNEIERKSELLNSQNEELKDLEGQYRMMGDICVSFFSLAMFILGYYLYLYQLIDFKGVLISTIALMSSFGPVLALSSLAHNLVITFASGNRVLDLLDEKPQVEEVVNGYQGDLGIIELKNLSFKYEEEIILDNIDLVIRPGEIIGIEGRSGSGKTTLLKLLMRFYDSSSGEILIDGHNLKSWQSDSLAKLISYVTQDTYIFNDTIINNIKLGMEASDKEVMEACKKANLHEFIISLKEGYETMIGSLYQSLSGGQLQRLSLARAFLHDSPLILLDEPTSNLDSLNEALVLKTLKDNRDGKTIILVSHRPSSLKICDRIIRIEQGRQS</sequence>
<dbReference type="Gene3D" id="1.20.1560.10">
    <property type="entry name" value="ABC transporter type 1, transmembrane domain"/>
    <property type="match status" value="1"/>
</dbReference>
<feature type="transmembrane region" description="Helical" evidence="7">
    <location>
        <begin position="252"/>
        <end position="274"/>
    </location>
</feature>
<proteinExistence type="predicted"/>
<feature type="domain" description="ABC transporter" evidence="8">
    <location>
        <begin position="337"/>
        <end position="548"/>
    </location>
</feature>
<evidence type="ECO:0000313" key="10">
    <source>
        <dbReference type="EMBL" id="SET72673.1"/>
    </source>
</evidence>
<keyword evidence="6 7" id="KW-0472">Membrane</keyword>
<dbReference type="Gene3D" id="3.40.50.300">
    <property type="entry name" value="P-loop containing nucleotide triphosphate hydrolases"/>
    <property type="match status" value="1"/>
</dbReference>
<evidence type="ECO:0000256" key="1">
    <source>
        <dbReference type="ARBA" id="ARBA00004651"/>
    </source>
</evidence>
<feature type="domain" description="ABC transmembrane type-1" evidence="9">
    <location>
        <begin position="25"/>
        <end position="303"/>
    </location>
</feature>
<feature type="transmembrane region" description="Helical" evidence="7">
    <location>
        <begin position="159"/>
        <end position="180"/>
    </location>
</feature>
<dbReference type="InterPro" id="IPR003593">
    <property type="entry name" value="AAA+_ATPase"/>
</dbReference>
<name>A0A1I0GQI9_9FIRM</name>
<dbReference type="InterPro" id="IPR011527">
    <property type="entry name" value="ABC1_TM_dom"/>
</dbReference>
<evidence type="ECO:0000256" key="3">
    <source>
        <dbReference type="ARBA" id="ARBA00022741"/>
    </source>
</evidence>
<keyword evidence="2 7" id="KW-0812">Transmembrane</keyword>
<dbReference type="Pfam" id="PF00664">
    <property type="entry name" value="ABC_membrane"/>
    <property type="match status" value="1"/>
</dbReference>
<dbReference type="PROSITE" id="PS50929">
    <property type="entry name" value="ABC_TM1F"/>
    <property type="match status" value="1"/>
</dbReference>
<organism evidence="10 11">
    <name type="scientific">Thomasclavelia cocleata</name>
    <dbReference type="NCBI Taxonomy" id="69824"/>
    <lineage>
        <taxon>Bacteria</taxon>
        <taxon>Bacillati</taxon>
        <taxon>Bacillota</taxon>
        <taxon>Erysipelotrichia</taxon>
        <taxon>Erysipelotrichales</taxon>
        <taxon>Coprobacillaceae</taxon>
        <taxon>Thomasclavelia</taxon>
    </lineage>
</organism>
<dbReference type="GO" id="GO:0016887">
    <property type="term" value="F:ATP hydrolysis activity"/>
    <property type="evidence" value="ECO:0007669"/>
    <property type="project" value="InterPro"/>
</dbReference>
<evidence type="ECO:0000259" key="9">
    <source>
        <dbReference type="PROSITE" id="PS50929"/>
    </source>
</evidence>
<evidence type="ECO:0000313" key="11">
    <source>
        <dbReference type="Proteomes" id="UP000198558"/>
    </source>
</evidence>
<feature type="transmembrane region" description="Helical" evidence="7">
    <location>
        <begin position="57"/>
        <end position="75"/>
    </location>
</feature>
<dbReference type="PROSITE" id="PS00211">
    <property type="entry name" value="ABC_TRANSPORTER_1"/>
    <property type="match status" value="1"/>
</dbReference>
<evidence type="ECO:0000256" key="6">
    <source>
        <dbReference type="ARBA" id="ARBA00023136"/>
    </source>
</evidence>